<dbReference type="Gene3D" id="3.20.20.150">
    <property type="entry name" value="Divalent-metal-dependent TIM barrel enzymes"/>
    <property type="match status" value="1"/>
</dbReference>
<gene>
    <name evidence="2" type="ORF">HG15A2_24820</name>
</gene>
<organism evidence="2 3">
    <name type="scientific">Adhaeretor mobilis</name>
    <dbReference type="NCBI Taxonomy" id="1930276"/>
    <lineage>
        <taxon>Bacteria</taxon>
        <taxon>Pseudomonadati</taxon>
        <taxon>Planctomycetota</taxon>
        <taxon>Planctomycetia</taxon>
        <taxon>Pirellulales</taxon>
        <taxon>Lacipirellulaceae</taxon>
        <taxon>Adhaeretor</taxon>
    </lineage>
</organism>
<keyword evidence="3" id="KW-1185">Reference proteome</keyword>
<dbReference type="Proteomes" id="UP000319852">
    <property type="component" value="Chromosome"/>
</dbReference>
<evidence type="ECO:0000313" key="2">
    <source>
        <dbReference type="EMBL" id="QDS99190.1"/>
    </source>
</evidence>
<dbReference type="InterPro" id="IPR036237">
    <property type="entry name" value="Xyl_isomerase-like_sf"/>
</dbReference>
<dbReference type="EMBL" id="CP036263">
    <property type="protein sequence ID" value="QDS99190.1"/>
    <property type="molecule type" value="Genomic_DNA"/>
</dbReference>
<keyword evidence="1" id="KW-0732">Signal</keyword>
<evidence type="ECO:0000313" key="3">
    <source>
        <dbReference type="Proteomes" id="UP000319852"/>
    </source>
</evidence>
<accession>A0A517MWD8</accession>
<evidence type="ECO:0000256" key="1">
    <source>
        <dbReference type="SAM" id="SignalP"/>
    </source>
</evidence>
<dbReference type="AlphaFoldDB" id="A0A517MWD8"/>
<name>A0A517MWD8_9BACT</name>
<feature type="chain" id="PRO_5021731271" evidence="1">
    <location>
        <begin position="32"/>
        <end position="309"/>
    </location>
</feature>
<reference evidence="2 3" key="1">
    <citation type="submission" date="2019-02" db="EMBL/GenBank/DDBJ databases">
        <title>Deep-cultivation of Planctomycetes and their phenomic and genomic characterization uncovers novel biology.</title>
        <authorList>
            <person name="Wiegand S."/>
            <person name="Jogler M."/>
            <person name="Boedeker C."/>
            <person name="Pinto D."/>
            <person name="Vollmers J."/>
            <person name="Rivas-Marin E."/>
            <person name="Kohn T."/>
            <person name="Peeters S.H."/>
            <person name="Heuer A."/>
            <person name="Rast P."/>
            <person name="Oberbeckmann S."/>
            <person name="Bunk B."/>
            <person name="Jeske O."/>
            <person name="Meyerdierks A."/>
            <person name="Storesund J.E."/>
            <person name="Kallscheuer N."/>
            <person name="Luecker S."/>
            <person name="Lage O.M."/>
            <person name="Pohl T."/>
            <person name="Merkel B.J."/>
            <person name="Hornburger P."/>
            <person name="Mueller R.-W."/>
            <person name="Bruemmer F."/>
            <person name="Labrenz M."/>
            <person name="Spormann A.M."/>
            <person name="Op den Camp H."/>
            <person name="Overmann J."/>
            <person name="Amann R."/>
            <person name="Jetten M.S.M."/>
            <person name="Mascher T."/>
            <person name="Medema M.H."/>
            <person name="Devos D.P."/>
            <person name="Kaster A.-K."/>
            <person name="Ovreas L."/>
            <person name="Rohde M."/>
            <person name="Galperin M.Y."/>
            <person name="Jogler C."/>
        </authorList>
    </citation>
    <scope>NUCLEOTIDE SEQUENCE [LARGE SCALE GENOMIC DNA]</scope>
    <source>
        <strain evidence="2 3">HG15A2</strain>
    </source>
</reference>
<feature type="signal peptide" evidence="1">
    <location>
        <begin position="1"/>
        <end position="31"/>
    </location>
</feature>
<dbReference type="SUPFAM" id="SSF51658">
    <property type="entry name" value="Xylose isomerase-like"/>
    <property type="match status" value="1"/>
</dbReference>
<proteinExistence type="predicted"/>
<protein>
    <submittedName>
        <fullName evidence="2">Uncharacterized protein</fullName>
    </submittedName>
</protein>
<sequence length="309" mass="34981" precursor="true">MLYSPSMPTRLLTIVLLLASCPFVFFQMAYAEPNVERDVNLYAKDNLVAWCIVPYDNQDRTPAERTQMLQELGFRSLAWDWRHEHLSLLDSEILLLRKARIKLKAVWCWIDGRSKSGLGEANEQVLASLERTGTKTEIWVSFAAPFFAGLSDEEKVAKGAEMVAALRKKTKAIGCRVSLYNHGDWFGEPRNMVKVLRYLKVGDVGLVYNFHHAHSQLKDYQSNLALMMPYLRTVNLNGMRSEGPKIIRLGSGDLEGTMMRQLKEAGFKGHIGILGHVEEADVKDVLTENLSGMKKLLRRMGEAEALSTY</sequence>
<dbReference type="KEGG" id="amob:HG15A2_24820"/>